<keyword evidence="5 11" id="KW-0479">Metal-binding</keyword>
<evidence type="ECO:0000256" key="8">
    <source>
        <dbReference type="ARBA" id="ARBA00022982"/>
    </source>
</evidence>
<feature type="domain" description="FAD-binding FR-type" evidence="14">
    <location>
        <begin position="4"/>
        <end position="104"/>
    </location>
</feature>
<dbReference type="InterPro" id="IPR037117">
    <property type="entry name" value="Dihydroorotate_DH_ele_sf"/>
</dbReference>
<dbReference type="Proteomes" id="UP000823912">
    <property type="component" value="Unassembled WGS sequence"/>
</dbReference>
<sequence length="282" mass="30012">MAEKTKSLAAVVSQEKIATDIYSLILATPAAQKAVAGQFVSVYCKDRTKLLPRPISICEINREAETLRLVYRVTGKGTGTEEFSRLKAGDQVEILGPLGNGFPLTGKQPLVIGGGIGVPPMLELAQALSRVLLVEEVKAGRADGSGDSRQEGRDVRVTAVLGYRDGQLFLKEEFEPWAEVYVSTDDGSAGTKGTVIDAVRENGVEADVIFACGPKPMLRAVKAYAAEKGIPCYVSLEERMACGIGACLGCVCKTTGEDAHSHVHNARVCKDGPVFAAEEVEL</sequence>
<dbReference type="PANTHER" id="PTHR43513">
    <property type="entry name" value="DIHYDROOROTATE DEHYDROGENASE B (NAD(+)), ELECTRON TRANSFER SUBUNIT"/>
    <property type="match status" value="1"/>
</dbReference>
<dbReference type="Pfam" id="PF00970">
    <property type="entry name" value="FAD_binding_6"/>
    <property type="match status" value="1"/>
</dbReference>
<comment type="function">
    <text evidence="11">Responsible for channeling the electrons from the oxidation of dihydroorotate from the FMN redox center in the PyrD type B subunit to the ultimate electron acceptor NAD(+).</text>
</comment>
<comment type="caution">
    <text evidence="15">The sequence shown here is derived from an EMBL/GenBank/DDBJ whole genome shotgun (WGS) entry which is preliminary data.</text>
</comment>
<dbReference type="Pfam" id="PF00175">
    <property type="entry name" value="NAD_binding_1"/>
    <property type="match status" value="1"/>
</dbReference>
<feature type="binding site" evidence="11 13">
    <location>
        <position position="247"/>
    </location>
    <ligand>
        <name>[2Fe-2S] cluster</name>
        <dbReference type="ChEBI" id="CHEBI:190135"/>
    </ligand>
</feature>
<dbReference type="InterPro" id="IPR039261">
    <property type="entry name" value="FNR_nucleotide-bd"/>
</dbReference>
<evidence type="ECO:0000259" key="14">
    <source>
        <dbReference type="PROSITE" id="PS51384"/>
    </source>
</evidence>
<evidence type="ECO:0000256" key="11">
    <source>
        <dbReference type="HAMAP-Rule" id="MF_01211"/>
    </source>
</evidence>
<keyword evidence="8 11" id="KW-0249">Electron transport</keyword>
<comment type="subunit">
    <text evidence="11">Heterotetramer of 2 PyrK and 2 PyrD type B subunits.</text>
</comment>
<evidence type="ECO:0000256" key="2">
    <source>
        <dbReference type="ARBA" id="ARBA00022448"/>
    </source>
</evidence>
<feature type="binding site" evidence="11 13">
    <location>
        <position position="269"/>
    </location>
    <ligand>
        <name>[2Fe-2S] cluster</name>
        <dbReference type="ChEBI" id="CHEBI:190135"/>
    </ligand>
</feature>
<dbReference type="InterPro" id="IPR012165">
    <property type="entry name" value="Cyt_c3_hydrogenase_gsu"/>
</dbReference>
<dbReference type="CDD" id="cd06218">
    <property type="entry name" value="DHOD_e_trans"/>
    <property type="match status" value="1"/>
</dbReference>
<dbReference type="InterPro" id="IPR023455">
    <property type="entry name" value="Dihydroorotate_DHASE_ETsu"/>
</dbReference>
<dbReference type="InterPro" id="IPR008333">
    <property type="entry name" value="Cbr1-like_FAD-bd_dom"/>
</dbReference>
<evidence type="ECO:0000313" key="16">
    <source>
        <dbReference type="Proteomes" id="UP000823912"/>
    </source>
</evidence>
<dbReference type="Gene3D" id="2.40.30.10">
    <property type="entry name" value="Translation factors"/>
    <property type="match status" value="1"/>
</dbReference>
<dbReference type="InterPro" id="IPR017938">
    <property type="entry name" value="Riboflavin_synthase-like_b-brl"/>
</dbReference>
<dbReference type="GO" id="GO:0046872">
    <property type="term" value="F:metal ion binding"/>
    <property type="evidence" value="ECO:0007669"/>
    <property type="project" value="UniProtKB-KW"/>
</dbReference>
<comment type="cofactor">
    <cofactor evidence="11">
        <name>[2Fe-2S] cluster</name>
        <dbReference type="ChEBI" id="CHEBI:190135"/>
    </cofactor>
    <text evidence="11">Binds 1 [2Fe-2S] cluster per subunit.</text>
</comment>
<evidence type="ECO:0000256" key="13">
    <source>
        <dbReference type="PIRSR" id="PIRSR006816-2"/>
    </source>
</evidence>
<feature type="binding site" evidence="11 12">
    <location>
        <begin position="79"/>
        <end position="80"/>
    </location>
    <ligand>
        <name>FAD</name>
        <dbReference type="ChEBI" id="CHEBI:57692"/>
    </ligand>
</feature>
<dbReference type="PANTHER" id="PTHR43513:SF3">
    <property type="entry name" value="DIHYDROOROTATE DEHYDROGENASE B (NAD(+)), ELECTRON TRANSFER SUBUNIT-RELATED"/>
    <property type="match status" value="1"/>
</dbReference>
<reference evidence="15" key="2">
    <citation type="journal article" date="2021" name="PeerJ">
        <title>Extensive microbial diversity within the chicken gut microbiome revealed by metagenomics and culture.</title>
        <authorList>
            <person name="Gilroy R."/>
            <person name="Ravi A."/>
            <person name="Getino M."/>
            <person name="Pursley I."/>
            <person name="Horton D.L."/>
            <person name="Alikhan N.F."/>
            <person name="Baker D."/>
            <person name="Gharbi K."/>
            <person name="Hall N."/>
            <person name="Watson M."/>
            <person name="Adriaenssens E.M."/>
            <person name="Foster-Nyarko E."/>
            <person name="Jarju S."/>
            <person name="Secka A."/>
            <person name="Antonio M."/>
            <person name="Oren A."/>
            <person name="Chaudhuri R.R."/>
            <person name="La Ragione R."/>
            <person name="Hildebrand F."/>
            <person name="Pallen M.J."/>
        </authorList>
    </citation>
    <scope>NUCLEOTIDE SEQUENCE</scope>
    <source>
        <strain evidence="15">ChiSjej5B23-6657</strain>
    </source>
</reference>
<keyword evidence="6 11" id="KW-0274">FAD</keyword>
<dbReference type="HAMAP" id="MF_01211">
    <property type="entry name" value="DHODB_Fe_S_bind"/>
    <property type="match status" value="1"/>
</dbReference>
<evidence type="ECO:0000313" key="15">
    <source>
        <dbReference type="EMBL" id="HIR69747.1"/>
    </source>
</evidence>
<dbReference type="InterPro" id="IPR017927">
    <property type="entry name" value="FAD-bd_FR_type"/>
</dbReference>
<dbReference type="PROSITE" id="PS51384">
    <property type="entry name" value="FAD_FR"/>
    <property type="match status" value="1"/>
</dbReference>
<evidence type="ECO:0000256" key="5">
    <source>
        <dbReference type="ARBA" id="ARBA00022723"/>
    </source>
</evidence>
<keyword evidence="9 11" id="KW-0408">Iron</keyword>
<gene>
    <name evidence="11" type="primary">pyrK</name>
    <name evidence="15" type="ORF">IAA55_00515</name>
</gene>
<dbReference type="InterPro" id="IPR001433">
    <property type="entry name" value="OxRdtase_FAD/NAD-bd"/>
</dbReference>
<feature type="binding site" evidence="11 13">
    <location>
        <position position="242"/>
    </location>
    <ligand>
        <name>[2Fe-2S] cluster</name>
        <dbReference type="ChEBI" id="CHEBI:190135"/>
    </ligand>
</feature>
<feature type="binding site" evidence="11 13">
    <location>
        <position position="250"/>
    </location>
    <ligand>
        <name>[2Fe-2S] cluster</name>
        <dbReference type="ChEBI" id="CHEBI:190135"/>
    </ligand>
</feature>
<comment type="pathway">
    <text evidence="11">Pyrimidine metabolism; UMP biosynthesis via de novo pathway; orotate from (S)-dihydroorotate (NAD(+) route): step 1/1.</text>
</comment>
<organism evidence="15 16">
    <name type="scientific">Candidatus Pullilachnospira gallistercoris</name>
    <dbReference type="NCBI Taxonomy" id="2840911"/>
    <lineage>
        <taxon>Bacteria</taxon>
        <taxon>Bacillati</taxon>
        <taxon>Bacillota</taxon>
        <taxon>Clostridia</taxon>
        <taxon>Lachnospirales</taxon>
        <taxon>Lachnospiraceae</taxon>
        <taxon>Lachnospiraceae incertae sedis</taxon>
        <taxon>Candidatus Pullilachnospira</taxon>
    </lineage>
</organism>
<dbReference type="GO" id="GO:0044205">
    <property type="term" value="P:'de novo' UMP biosynthetic process"/>
    <property type="evidence" value="ECO:0007669"/>
    <property type="project" value="UniProtKB-UniRule"/>
</dbReference>
<dbReference type="GO" id="GO:0009055">
    <property type="term" value="F:electron transfer activity"/>
    <property type="evidence" value="ECO:0007669"/>
    <property type="project" value="UniProtKB-UniRule"/>
</dbReference>
<reference evidence="15" key="1">
    <citation type="submission" date="2020-10" db="EMBL/GenBank/DDBJ databases">
        <authorList>
            <person name="Gilroy R."/>
        </authorList>
    </citation>
    <scope>NUCLEOTIDE SEQUENCE</scope>
    <source>
        <strain evidence="15">ChiSjej5B23-6657</strain>
    </source>
</reference>
<feature type="binding site" evidence="11 12">
    <location>
        <begin position="70"/>
        <end position="72"/>
    </location>
    <ligand>
        <name>FAD</name>
        <dbReference type="ChEBI" id="CHEBI:57692"/>
    </ligand>
</feature>
<keyword evidence="10 11" id="KW-0411">Iron-sulfur</keyword>
<dbReference type="Gene3D" id="2.10.240.10">
    <property type="entry name" value="Dihydroorotate dehydrogenase, electron transfer subunit"/>
    <property type="match status" value="1"/>
</dbReference>
<dbReference type="SUPFAM" id="SSF63380">
    <property type="entry name" value="Riboflavin synthase domain-like"/>
    <property type="match status" value="1"/>
</dbReference>
<dbReference type="GO" id="GO:0016491">
    <property type="term" value="F:oxidoreductase activity"/>
    <property type="evidence" value="ECO:0007669"/>
    <property type="project" value="InterPro"/>
</dbReference>
<evidence type="ECO:0000256" key="1">
    <source>
        <dbReference type="ARBA" id="ARBA00006422"/>
    </source>
</evidence>
<evidence type="ECO:0000256" key="9">
    <source>
        <dbReference type="ARBA" id="ARBA00023004"/>
    </source>
</evidence>
<feature type="binding site" evidence="11 12">
    <location>
        <begin position="53"/>
        <end position="56"/>
    </location>
    <ligand>
        <name>FAD</name>
        <dbReference type="ChEBI" id="CHEBI:57692"/>
    </ligand>
</feature>
<comment type="cofactor">
    <cofactor evidence="11 12">
        <name>FAD</name>
        <dbReference type="ChEBI" id="CHEBI:57692"/>
    </cofactor>
    <text evidence="11 12">Binds 1 FAD per subunit.</text>
</comment>
<dbReference type="AlphaFoldDB" id="A0A9D1E7P1"/>
<evidence type="ECO:0000256" key="7">
    <source>
        <dbReference type="ARBA" id="ARBA00022975"/>
    </source>
</evidence>
<dbReference type="Pfam" id="PF10418">
    <property type="entry name" value="DHODB_Fe-S_bind"/>
    <property type="match status" value="1"/>
</dbReference>
<evidence type="ECO:0000256" key="3">
    <source>
        <dbReference type="ARBA" id="ARBA00022630"/>
    </source>
</evidence>
<dbReference type="Gene3D" id="3.40.50.80">
    <property type="entry name" value="Nucleotide-binding domain of ferredoxin-NADP reductase (FNR) module"/>
    <property type="match status" value="1"/>
</dbReference>
<comment type="cofactor">
    <cofactor evidence="13">
        <name>[2Fe-2S] cluster</name>
        <dbReference type="ChEBI" id="CHEBI:190135"/>
    </cofactor>
    <text evidence="13">Binds 1 [2Fe-2S] cluster per subunit.</text>
</comment>
<keyword evidence="4 11" id="KW-0001">2Fe-2S</keyword>
<evidence type="ECO:0000256" key="12">
    <source>
        <dbReference type="PIRSR" id="PIRSR006816-1"/>
    </source>
</evidence>
<dbReference type="InterPro" id="IPR019480">
    <property type="entry name" value="Dihydroorotate_DH_Fe-S-bd"/>
</dbReference>
<evidence type="ECO:0000256" key="6">
    <source>
        <dbReference type="ARBA" id="ARBA00022827"/>
    </source>
</evidence>
<dbReference type="EMBL" id="DVHM01000007">
    <property type="protein sequence ID" value="HIR69747.1"/>
    <property type="molecule type" value="Genomic_DNA"/>
</dbReference>
<protein>
    <recommendedName>
        <fullName evidence="11">Dihydroorotate dehydrogenase B (NAD(+)), electron transfer subunit</fullName>
    </recommendedName>
    <alternativeName>
        <fullName evidence="11">Dihydroorotate oxidase B, electron transfer subunit</fullName>
    </alternativeName>
</protein>
<dbReference type="GO" id="GO:0051537">
    <property type="term" value="F:2 iron, 2 sulfur cluster binding"/>
    <property type="evidence" value="ECO:0007669"/>
    <property type="project" value="UniProtKB-KW"/>
</dbReference>
<name>A0A9D1E7P1_9FIRM</name>
<dbReference type="PIRSF" id="PIRSF006816">
    <property type="entry name" value="Cyc3_hyd_g"/>
    <property type="match status" value="1"/>
</dbReference>
<keyword evidence="3 11" id="KW-0285">Flavoprotein</keyword>
<evidence type="ECO:0000256" key="4">
    <source>
        <dbReference type="ARBA" id="ARBA00022714"/>
    </source>
</evidence>
<evidence type="ECO:0000256" key="10">
    <source>
        <dbReference type="ARBA" id="ARBA00023014"/>
    </source>
</evidence>
<dbReference type="InterPro" id="IPR050353">
    <property type="entry name" value="PyrK_electron_transfer"/>
</dbReference>
<accession>A0A9D1E7P1</accession>
<keyword evidence="7 11" id="KW-0665">Pyrimidine biosynthesis</keyword>
<keyword evidence="2 11" id="KW-0813">Transport</keyword>
<proteinExistence type="inferred from homology"/>
<comment type="similarity">
    <text evidence="1 11">Belongs to the PyrK family.</text>
</comment>
<dbReference type="SUPFAM" id="SSF52343">
    <property type="entry name" value="Ferredoxin reductase-like, C-terminal NADP-linked domain"/>
    <property type="match status" value="1"/>
</dbReference>
<dbReference type="GO" id="GO:0050660">
    <property type="term" value="F:flavin adenine dinucleotide binding"/>
    <property type="evidence" value="ECO:0007669"/>
    <property type="project" value="InterPro"/>
</dbReference>